<feature type="domain" description="ABC transmembrane type-2" evidence="10">
    <location>
        <begin position="54"/>
        <end position="275"/>
    </location>
</feature>
<feature type="transmembrane region" description="Helical" evidence="9">
    <location>
        <begin position="53"/>
        <end position="75"/>
    </location>
</feature>
<dbReference type="EMBL" id="LGCL01000026">
    <property type="protein sequence ID" value="KPL76078.1"/>
    <property type="molecule type" value="Genomic_DNA"/>
</dbReference>
<keyword evidence="3 9" id="KW-0813">Transport</keyword>
<reference evidence="11 12" key="1">
    <citation type="submission" date="2015-07" db="EMBL/GenBank/DDBJ databases">
        <title>Genome sequence of Ornatilinea apprima DSM 23815.</title>
        <authorList>
            <person name="Hemp J."/>
            <person name="Ward L.M."/>
            <person name="Pace L.A."/>
            <person name="Fischer W.W."/>
        </authorList>
    </citation>
    <scope>NUCLEOTIDE SEQUENCE [LARGE SCALE GENOMIC DNA]</scope>
    <source>
        <strain evidence="11 12">P3M-1</strain>
    </source>
</reference>
<feature type="transmembrane region" description="Helical" evidence="9">
    <location>
        <begin position="196"/>
        <end position="215"/>
    </location>
</feature>
<dbReference type="OrthoDB" id="9786910at2"/>
<evidence type="ECO:0000256" key="7">
    <source>
        <dbReference type="ARBA" id="ARBA00022989"/>
    </source>
</evidence>
<evidence type="ECO:0000259" key="10">
    <source>
        <dbReference type="PROSITE" id="PS51012"/>
    </source>
</evidence>
<name>A0A0P6XLP5_9CHLR</name>
<dbReference type="Proteomes" id="UP000050417">
    <property type="component" value="Unassembled WGS sequence"/>
</dbReference>
<evidence type="ECO:0000313" key="11">
    <source>
        <dbReference type="EMBL" id="KPL76078.1"/>
    </source>
</evidence>
<dbReference type="GO" id="GO:0005886">
    <property type="term" value="C:plasma membrane"/>
    <property type="evidence" value="ECO:0007669"/>
    <property type="project" value="UniProtKB-SubCell"/>
</dbReference>
<comment type="caution">
    <text evidence="11">The sequence shown here is derived from an EMBL/GenBank/DDBJ whole genome shotgun (WGS) entry which is preliminary data.</text>
</comment>
<comment type="subcellular location">
    <subcellularLocation>
        <location evidence="1">Cell inner membrane</location>
        <topology evidence="1">Multi-pass membrane protein</topology>
    </subcellularLocation>
    <subcellularLocation>
        <location evidence="9">Cell membrane</location>
        <topology evidence="9">Multi-pass membrane protein</topology>
    </subcellularLocation>
</comment>
<organism evidence="11 12">
    <name type="scientific">Ornatilinea apprima</name>
    <dbReference type="NCBI Taxonomy" id="1134406"/>
    <lineage>
        <taxon>Bacteria</taxon>
        <taxon>Bacillati</taxon>
        <taxon>Chloroflexota</taxon>
        <taxon>Anaerolineae</taxon>
        <taxon>Anaerolineales</taxon>
        <taxon>Anaerolineaceae</taxon>
        <taxon>Ornatilinea</taxon>
    </lineage>
</organism>
<keyword evidence="4 9" id="KW-1003">Cell membrane</keyword>
<comment type="similarity">
    <text evidence="2 9">Belongs to the ABC-2 integral membrane protein family.</text>
</comment>
<evidence type="ECO:0000256" key="9">
    <source>
        <dbReference type="RuleBase" id="RU361157"/>
    </source>
</evidence>
<dbReference type="STRING" id="1134406.ADN00_12090"/>
<dbReference type="PATRIC" id="fig|1134406.4.peg.3894"/>
<evidence type="ECO:0000256" key="3">
    <source>
        <dbReference type="ARBA" id="ARBA00022448"/>
    </source>
</evidence>
<evidence type="ECO:0000256" key="8">
    <source>
        <dbReference type="ARBA" id="ARBA00023136"/>
    </source>
</evidence>
<gene>
    <name evidence="11" type="ORF">ADN00_12090</name>
</gene>
<protein>
    <recommendedName>
        <fullName evidence="9">Transport permease protein</fullName>
    </recommendedName>
</protein>
<keyword evidence="6 9" id="KW-0812">Transmembrane</keyword>
<dbReference type="RefSeq" id="WP_075063273.1">
    <property type="nucleotide sequence ID" value="NZ_LGCL01000026.1"/>
</dbReference>
<evidence type="ECO:0000256" key="5">
    <source>
        <dbReference type="ARBA" id="ARBA00022519"/>
    </source>
</evidence>
<proteinExistence type="inferred from homology"/>
<dbReference type="InterPro" id="IPR047817">
    <property type="entry name" value="ABC2_TM_bact-type"/>
</dbReference>
<dbReference type="InterPro" id="IPR013525">
    <property type="entry name" value="ABC2_TM"/>
</dbReference>
<feature type="transmembrane region" description="Helical" evidence="9">
    <location>
        <begin position="127"/>
        <end position="157"/>
    </location>
</feature>
<sequence>MNNQPIIKKDPFITVIRPKKALSALDLKEMWLFRELVYFLTWRDLKVRYKQTLLGVLWAVLNPFLTMVVFSIFFGDLANVPSDGVPYPIFAYTALLPWTLFSNALSVASRSLVNNRHMITKVYFPRVILPLSSVLSGLVDFFIASLILVGLMFYYGYGLTANAWTIIPLLLLTLVTSIGVGLWLSAANVLYRDVNYITPFLTQFWMFITPIAYGASLLPEKWQLVYALNPMAGVVEGFRWALLGTEQGAPGPRLIISSAVALFALISGMIYFRRMERQFADMV</sequence>
<keyword evidence="12" id="KW-1185">Reference proteome</keyword>
<keyword evidence="8 9" id="KW-0472">Membrane</keyword>
<dbReference type="Pfam" id="PF01061">
    <property type="entry name" value="ABC2_membrane"/>
    <property type="match status" value="1"/>
</dbReference>
<keyword evidence="7 9" id="KW-1133">Transmembrane helix</keyword>
<evidence type="ECO:0000313" key="12">
    <source>
        <dbReference type="Proteomes" id="UP000050417"/>
    </source>
</evidence>
<dbReference type="GO" id="GO:0140359">
    <property type="term" value="F:ABC-type transporter activity"/>
    <property type="evidence" value="ECO:0007669"/>
    <property type="project" value="InterPro"/>
</dbReference>
<evidence type="ECO:0000256" key="2">
    <source>
        <dbReference type="ARBA" id="ARBA00007783"/>
    </source>
</evidence>
<accession>A0A0P6XLP5</accession>
<evidence type="ECO:0000256" key="4">
    <source>
        <dbReference type="ARBA" id="ARBA00022475"/>
    </source>
</evidence>
<evidence type="ECO:0000256" key="1">
    <source>
        <dbReference type="ARBA" id="ARBA00004429"/>
    </source>
</evidence>
<dbReference type="GO" id="GO:0015920">
    <property type="term" value="P:lipopolysaccharide transport"/>
    <property type="evidence" value="ECO:0007669"/>
    <property type="project" value="TreeGrafter"/>
</dbReference>
<keyword evidence="5" id="KW-0997">Cell inner membrane</keyword>
<evidence type="ECO:0000256" key="6">
    <source>
        <dbReference type="ARBA" id="ARBA00022692"/>
    </source>
</evidence>
<dbReference type="PROSITE" id="PS51012">
    <property type="entry name" value="ABC_TM2"/>
    <property type="match status" value="1"/>
</dbReference>
<dbReference type="PANTHER" id="PTHR30413">
    <property type="entry name" value="INNER MEMBRANE TRANSPORT PERMEASE"/>
    <property type="match status" value="1"/>
</dbReference>
<dbReference type="AlphaFoldDB" id="A0A0P6XLP5"/>
<dbReference type="PANTHER" id="PTHR30413:SF8">
    <property type="entry name" value="TRANSPORT PERMEASE PROTEIN"/>
    <property type="match status" value="1"/>
</dbReference>
<feature type="transmembrane region" description="Helical" evidence="9">
    <location>
        <begin position="87"/>
        <end position="106"/>
    </location>
</feature>
<feature type="transmembrane region" description="Helical" evidence="9">
    <location>
        <begin position="163"/>
        <end position="184"/>
    </location>
</feature>
<feature type="transmembrane region" description="Helical" evidence="9">
    <location>
        <begin position="254"/>
        <end position="272"/>
    </location>
</feature>